<keyword evidence="4" id="KW-1185">Reference proteome</keyword>
<dbReference type="GeneID" id="7838151"/>
<feature type="region of interest" description="Disordered" evidence="2">
    <location>
        <begin position="427"/>
        <end position="466"/>
    </location>
</feature>
<feature type="compositionally biased region" description="Acidic residues" evidence="2">
    <location>
        <begin position="356"/>
        <end position="374"/>
    </location>
</feature>
<sequence>MQLFILQNQNNQNNKQNQKQIMKEDNTELEDPLFEQEFDYKSEKDYNESNTEHFINLFYVKMFKNNKKEPLKDVQKVKESKLKKNIFFWYQLQENEELNCLLENLKFNLQIYQYDSQFKDVKIIYKQTRYNDNLDLRFINKKDTPKRFLFHFVERKVNFNKINEDNKYILSESQNKAEGKKQNNLLDEEIQKKEKNLKMNQKQNKKSYFFVKKFDYKSQGDYIKSDPIKSINSFYEKMFKGKENLSYESIPNVQKLNEIELELEKNTFFWYQFQENEKELESVFEELNCGGKNQRSVQSQNFQYIQIPYNENLDLRLIRLIKQNEVTKRVLCHFVEPKQINEKLQEEFKYYFCESQIEEEEEEEEEKEEEEEEEKNNNRLNEEIQMKEIMANTKNKKDQNTKSPPQYLYEEQDLEDQHTSDLGEIQSSESLQDEEDFNKKGQPTKKIKTQENMDKDEQIPDTKPSLNCANTSDKEIFKKLQFDHLESFQNSQIQYKNSYKLFLNGQDTYTNKSIVLNRILTQLNSNDELQLALLEAIKLNE</sequence>
<accession>I7MLH1</accession>
<feature type="compositionally biased region" description="Basic and acidic residues" evidence="2">
    <location>
        <begin position="375"/>
        <end position="384"/>
    </location>
</feature>
<evidence type="ECO:0000313" key="3">
    <source>
        <dbReference type="EMBL" id="EAS02089.2"/>
    </source>
</evidence>
<dbReference type="AlphaFoldDB" id="I7MLH1"/>
<dbReference type="Proteomes" id="UP000009168">
    <property type="component" value="Unassembled WGS sequence"/>
</dbReference>
<evidence type="ECO:0000256" key="2">
    <source>
        <dbReference type="SAM" id="MobiDB-lite"/>
    </source>
</evidence>
<keyword evidence="1" id="KW-0175">Coiled coil</keyword>
<gene>
    <name evidence="3" type="ORF">TTHERM_00556710</name>
</gene>
<proteinExistence type="predicted"/>
<feature type="compositionally biased region" description="Basic and acidic residues" evidence="2">
    <location>
        <begin position="448"/>
        <end position="460"/>
    </location>
</feature>
<dbReference type="KEGG" id="tet:TTHERM_00556710"/>
<reference evidence="4" key="1">
    <citation type="journal article" date="2006" name="PLoS Biol.">
        <title>Macronuclear genome sequence of the ciliate Tetrahymena thermophila, a model eukaryote.</title>
        <authorList>
            <person name="Eisen J.A."/>
            <person name="Coyne R.S."/>
            <person name="Wu M."/>
            <person name="Wu D."/>
            <person name="Thiagarajan M."/>
            <person name="Wortman J.R."/>
            <person name="Badger J.H."/>
            <person name="Ren Q."/>
            <person name="Amedeo P."/>
            <person name="Jones K.M."/>
            <person name="Tallon L.J."/>
            <person name="Delcher A.L."/>
            <person name="Salzberg S.L."/>
            <person name="Silva J.C."/>
            <person name="Haas B.J."/>
            <person name="Majoros W.H."/>
            <person name="Farzad M."/>
            <person name="Carlton J.M."/>
            <person name="Smith R.K. Jr."/>
            <person name="Garg J."/>
            <person name="Pearlman R.E."/>
            <person name="Karrer K.M."/>
            <person name="Sun L."/>
            <person name="Manning G."/>
            <person name="Elde N.C."/>
            <person name="Turkewitz A.P."/>
            <person name="Asai D.J."/>
            <person name="Wilkes D.E."/>
            <person name="Wang Y."/>
            <person name="Cai H."/>
            <person name="Collins K."/>
            <person name="Stewart B.A."/>
            <person name="Lee S.R."/>
            <person name="Wilamowska K."/>
            <person name="Weinberg Z."/>
            <person name="Ruzzo W.L."/>
            <person name="Wloga D."/>
            <person name="Gaertig J."/>
            <person name="Frankel J."/>
            <person name="Tsao C.-C."/>
            <person name="Gorovsky M.A."/>
            <person name="Keeling P.J."/>
            <person name="Waller R.F."/>
            <person name="Patron N.J."/>
            <person name="Cherry J.M."/>
            <person name="Stover N.A."/>
            <person name="Krieger C.J."/>
            <person name="del Toro C."/>
            <person name="Ryder H.F."/>
            <person name="Williamson S.C."/>
            <person name="Barbeau R.A."/>
            <person name="Hamilton E.P."/>
            <person name="Orias E."/>
        </authorList>
    </citation>
    <scope>NUCLEOTIDE SEQUENCE [LARGE SCALE GENOMIC DNA]</scope>
    <source>
        <strain evidence="4">SB210</strain>
    </source>
</reference>
<dbReference type="EMBL" id="GG662547">
    <property type="protein sequence ID" value="EAS02089.2"/>
    <property type="molecule type" value="Genomic_DNA"/>
</dbReference>
<dbReference type="RefSeq" id="XP_001022334.2">
    <property type="nucleotide sequence ID" value="XM_001022334.2"/>
</dbReference>
<organism evidence="3 4">
    <name type="scientific">Tetrahymena thermophila (strain SB210)</name>
    <dbReference type="NCBI Taxonomy" id="312017"/>
    <lineage>
        <taxon>Eukaryota</taxon>
        <taxon>Sar</taxon>
        <taxon>Alveolata</taxon>
        <taxon>Ciliophora</taxon>
        <taxon>Intramacronucleata</taxon>
        <taxon>Oligohymenophorea</taxon>
        <taxon>Hymenostomatida</taxon>
        <taxon>Tetrahymenina</taxon>
        <taxon>Tetrahymenidae</taxon>
        <taxon>Tetrahymena</taxon>
    </lineage>
</organism>
<name>I7MLH1_TETTS</name>
<dbReference type="InParanoid" id="I7MLH1"/>
<protein>
    <submittedName>
        <fullName evidence="3">Uncharacterized protein</fullName>
    </submittedName>
</protein>
<feature type="region of interest" description="Disordered" evidence="2">
    <location>
        <begin position="356"/>
        <end position="384"/>
    </location>
</feature>
<evidence type="ECO:0000313" key="4">
    <source>
        <dbReference type="Proteomes" id="UP000009168"/>
    </source>
</evidence>
<evidence type="ECO:0000256" key="1">
    <source>
        <dbReference type="SAM" id="Coils"/>
    </source>
</evidence>
<feature type="coiled-coil region" evidence="1">
    <location>
        <begin position="176"/>
        <end position="205"/>
    </location>
</feature>